<comment type="caution">
    <text evidence="2">The sequence shown here is derived from an EMBL/GenBank/DDBJ whole genome shotgun (WGS) entry which is preliminary data.</text>
</comment>
<accession>A0A8J4T4H7</accession>
<proteinExistence type="predicted"/>
<dbReference type="InterPro" id="IPR050496">
    <property type="entry name" value="SNF2_RAD54_helicase_repair"/>
</dbReference>
<gene>
    <name evidence="2" type="ORF">PHET_08719</name>
</gene>
<dbReference type="SMART" id="SM00487">
    <property type="entry name" value="DEXDc"/>
    <property type="match status" value="1"/>
</dbReference>
<dbReference type="PROSITE" id="PS51192">
    <property type="entry name" value="HELICASE_ATP_BIND_1"/>
    <property type="match status" value="1"/>
</dbReference>
<keyword evidence="3" id="KW-1185">Reference proteome</keyword>
<dbReference type="InterPro" id="IPR014001">
    <property type="entry name" value="Helicase_ATP-bd"/>
</dbReference>
<dbReference type="GO" id="GO:0000724">
    <property type="term" value="P:double-strand break repair via homologous recombination"/>
    <property type="evidence" value="ECO:0007669"/>
    <property type="project" value="TreeGrafter"/>
</dbReference>
<dbReference type="GO" id="GO:0015616">
    <property type="term" value="F:DNA translocase activity"/>
    <property type="evidence" value="ECO:0007669"/>
    <property type="project" value="TreeGrafter"/>
</dbReference>
<sequence length="336" mass="37283">MFRVTHYFQHKIWKNDGFIIISGRCVKLLNEERKTIASTLSYSINCLNSVKEGSLLKVAGYHAELKILSTAVCESNANSSMNYAGLTGCVDTHGLVKADDASNNSLASVCRKPVTSRRQRCSISEALVLPRPPTDCIWSQNPEGLAIKDVVLESQFAKRLRPHQREGIVFLYECVMGFRSHRLPGQVSCLLSASDFDSPTNTPVCGCILADEMGLGKTVQAIALLWLLLNQGPYGGRPVIRRCLIVTPGSLVQNWVSEISKWLGRERLPVFCVNQGSSLKSYLTRNNISAPPVIIMSYEMFLQNSHDVYNIPHLDMVICDEGHRLKNATVHTSMVS</sequence>
<dbReference type="GO" id="GO:0007131">
    <property type="term" value="P:reciprocal meiotic recombination"/>
    <property type="evidence" value="ECO:0007669"/>
    <property type="project" value="TreeGrafter"/>
</dbReference>
<dbReference type="InterPro" id="IPR000330">
    <property type="entry name" value="SNF2_N"/>
</dbReference>
<dbReference type="InterPro" id="IPR038718">
    <property type="entry name" value="SNF2-like_sf"/>
</dbReference>
<dbReference type="PANTHER" id="PTHR45629:SF7">
    <property type="entry name" value="DNA EXCISION REPAIR PROTEIN ERCC-6-RELATED"/>
    <property type="match status" value="1"/>
</dbReference>
<dbReference type="PANTHER" id="PTHR45629">
    <property type="entry name" value="SNF2/RAD54 FAMILY MEMBER"/>
    <property type="match status" value="1"/>
</dbReference>
<dbReference type="GO" id="GO:0005634">
    <property type="term" value="C:nucleus"/>
    <property type="evidence" value="ECO:0007669"/>
    <property type="project" value="TreeGrafter"/>
</dbReference>
<evidence type="ECO:0000313" key="3">
    <source>
        <dbReference type="Proteomes" id="UP000748531"/>
    </source>
</evidence>
<protein>
    <recommendedName>
        <fullName evidence="1">Helicase ATP-binding domain-containing protein</fullName>
    </recommendedName>
</protein>
<dbReference type="InterPro" id="IPR027417">
    <property type="entry name" value="P-loop_NTPase"/>
</dbReference>
<dbReference type="EMBL" id="LUCH01005955">
    <property type="protein sequence ID" value="KAF5397654.1"/>
    <property type="molecule type" value="Genomic_DNA"/>
</dbReference>
<organism evidence="2 3">
    <name type="scientific">Paragonimus heterotremus</name>
    <dbReference type="NCBI Taxonomy" id="100268"/>
    <lineage>
        <taxon>Eukaryota</taxon>
        <taxon>Metazoa</taxon>
        <taxon>Spiralia</taxon>
        <taxon>Lophotrochozoa</taxon>
        <taxon>Platyhelminthes</taxon>
        <taxon>Trematoda</taxon>
        <taxon>Digenea</taxon>
        <taxon>Plagiorchiida</taxon>
        <taxon>Troglotremata</taxon>
        <taxon>Troglotrematidae</taxon>
        <taxon>Paragonimus</taxon>
    </lineage>
</organism>
<dbReference type="AlphaFoldDB" id="A0A8J4T4H7"/>
<reference evidence="2" key="1">
    <citation type="submission" date="2019-05" db="EMBL/GenBank/DDBJ databases">
        <title>Annotation for the trematode Paragonimus heterotremus.</title>
        <authorList>
            <person name="Choi Y.-J."/>
        </authorList>
    </citation>
    <scope>NUCLEOTIDE SEQUENCE</scope>
    <source>
        <strain evidence="2">LC</strain>
    </source>
</reference>
<dbReference type="Gene3D" id="3.40.50.10810">
    <property type="entry name" value="Tandem AAA-ATPase domain"/>
    <property type="match status" value="1"/>
</dbReference>
<dbReference type="SUPFAM" id="SSF52540">
    <property type="entry name" value="P-loop containing nucleoside triphosphate hydrolases"/>
    <property type="match status" value="1"/>
</dbReference>
<dbReference type="OrthoDB" id="413460at2759"/>
<dbReference type="Proteomes" id="UP000748531">
    <property type="component" value="Unassembled WGS sequence"/>
</dbReference>
<evidence type="ECO:0000313" key="2">
    <source>
        <dbReference type="EMBL" id="KAF5397654.1"/>
    </source>
</evidence>
<evidence type="ECO:0000259" key="1">
    <source>
        <dbReference type="PROSITE" id="PS51192"/>
    </source>
</evidence>
<dbReference type="GO" id="GO:0005524">
    <property type="term" value="F:ATP binding"/>
    <property type="evidence" value="ECO:0007669"/>
    <property type="project" value="InterPro"/>
</dbReference>
<feature type="domain" description="Helicase ATP-binding" evidence="1">
    <location>
        <begin position="198"/>
        <end position="336"/>
    </location>
</feature>
<feature type="non-terminal residue" evidence="2">
    <location>
        <position position="1"/>
    </location>
</feature>
<dbReference type="Pfam" id="PF00176">
    <property type="entry name" value="SNF2-rel_dom"/>
    <property type="match status" value="1"/>
</dbReference>
<name>A0A8J4T4H7_9TREM</name>